<comment type="similarity">
    <text evidence="3 13">Belongs to the peptidase M18 family.</text>
</comment>
<dbReference type="CTD" id="443951"/>
<evidence type="ECO:0000256" key="2">
    <source>
        <dbReference type="ARBA" id="ARBA00001947"/>
    </source>
</evidence>
<dbReference type="Pfam" id="PF02127">
    <property type="entry name" value="Peptidase_M18"/>
    <property type="match status" value="1"/>
</dbReference>
<dbReference type="GO" id="GO:0005737">
    <property type="term" value="C:cytoplasm"/>
    <property type="evidence" value="ECO:0007669"/>
    <property type="project" value="UniProtKB-ARBA"/>
</dbReference>
<evidence type="ECO:0000256" key="6">
    <source>
        <dbReference type="ARBA" id="ARBA00015118"/>
    </source>
</evidence>
<keyword evidence="9 13" id="KW-0479">Metal-binding</keyword>
<dbReference type="GO" id="GO:0006508">
    <property type="term" value="P:proteolysis"/>
    <property type="evidence" value="ECO:0007669"/>
    <property type="project" value="UniProtKB-KW"/>
</dbReference>
<dbReference type="AGR" id="Xenbase:XB-GENE-965164"/>
<evidence type="ECO:0000256" key="7">
    <source>
        <dbReference type="ARBA" id="ARBA00022438"/>
    </source>
</evidence>
<organism evidence="14 15">
    <name type="scientific">Xenopus laevis</name>
    <name type="common">African clawed frog</name>
    <dbReference type="NCBI Taxonomy" id="8355"/>
    <lineage>
        <taxon>Eukaryota</taxon>
        <taxon>Metazoa</taxon>
        <taxon>Chordata</taxon>
        <taxon>Craniata</taxon>
        <taxon>Vertebrata</taxon>
        <taxon>Euteleostomi</taxon>
        <taxon>Amphibia</taxon>
        <taxon>Batrachia</taxon>
        <taxon>Anura</taxon>
        <taxon>Pipoidea</taxon>
        <taxon>Pipidae</taxon>
        <taxon>Xenopodinae</taxon>
        <taxon>Xenopus</taxon>
        <taxon>Xenopus</taxon>
    </lineage>
</organism>
<evidence type="ECO:0000256" key="1">
    <source>
        <dbReference type="ARBA" id="ARBA00001335"/>
    </source>
</evidence>
<comment type="subunit">
    <text evidence="4">Tetrahedron-shaped homododecamer built from six homodimers.</text>
</comment>
<protein>
    <recommendedName>
        <fullName evidence="6">Aspartyl aminopeptidase</fullName>
        <ecNumber evidence="5">3.4.11.21</ecNumber>
    </recommendedName>
</protein>
<evidence type="ECO:0000256" key="8">
    <source>
        <dbReference type="ARBA" id="ARBA00022670"/>
    </source>
</evidence>
<dbReference type="GO" id="GO:0008270">
    <property type="term" value="F:zinc ion binding"/>
    <property type="evidence" value="ECO:0007669"/>
    <property type="project" value="InterPro"/>
</dbReference>
<evidence type="ECO:0000256" key="12">
    <source>
        <dbReference type="ARBA" id="ARBA00023049"/>
    </source>
</evidence>
<dbReference type="GO" id="GO:0004177">
    <property type="term" value="F:aminopeptidase activity"/>
    <property type="evidence" value="ECO:0007669"/>
    <property type="project" value="UniProtKB-KW"/>
</dbReference>
<dbReference type="OrthoDB" id="9880441at2759"/>
<dbReference type="GeneID" id="443951"/>
<dbReference type="Xenbase" id="XB-GENE-965164">
    <property type="gene designation" value="dnpep.L"/>
</dbReference>
<evidence type="ECO:0000256" key="11">
    <source>
        <dbReference type="ARBA" id="ARBA00022833"/>
    </source>
</evidence>
<dbReference type="Gene3D" id="3.40.630.10">
    <property type="entry name" value="Zn peptidases"/>
    <property type="match status" value="1"/>
</dbReference>
<dbReference type="OMA" id="GPILKVN"/>
<evidence type="ECO:0000256" key="10">
    <source>
        <dbReference type="ARBA" id="ARBA00022801"/>
    </source>
</evidence>
<dbReference type="FunFam" id="2.30.250.10:FF:000002">
    <property type="entry name" value="Aspartyl aminopeptidase"/>
    <property type="match status" value="1"/>
</dbReference>
<dbReference type="RefSeq" id="NP_001085525.1">
    <property type="nucleotide sequence ID" value="NM_001092056.1"/>
</dbReference>
<accession>A0A974BYV6</accession>
<dbReference type="NCBIfam" id="NF002759">
    <property type="entry name" value="PRK02813.1"/>
    <property type="match status" value="1"/>
</dbReference>
<keyword evidence="12 13" id="KW-0482">Metalloprotease</keyword>
<proteinExistence type="inferred from homology"/>
<dbReference type="SUPFAM" id="SSF53187">
    <property type="entry name" value="Zn-dependent exopeptidases"/>
    <property type="match status" value="1"/>
</dbReference>
<dbReference type="GO" id="GO:0008237">
    <property type="term" value="F:metallopeptidase activity"/>
    <property type="evidence" value="ECO:0007669"/>
    <property type="project" value="UniProtKB-KW"/>
</dbReference>
<dbReference type="KEGG" id="xla:443951"/>
<comment type="cofactor">
    <cofactor evidence="2">
        <name>Zn(2+)</name>
        <dbReference type="ChEBI" id="CHEBI:29105"/>
    </cofactor>
</comment>
<dbReference type="PANTHER" id="PTHR28570">
    <property type="entry name" value="ASPARTYL AMINOPEPTIDASE"/>
    <property type="match status" value="1"/>
</dbReference>
<dbReference type="PRINTS" id="PR00932">
    <property type="entry name" value="AMINO1PTASE"/>
</dbReference>
<keyword evidence="8 13" id="KW-0645">Protease</keyword>
<evidence type="ECO:0000256" key="5">
    <source>
        <dbReference type="ARBA" id="ARBA00011965"/>
    </source>
</evidence>
<dbReference type="Proteomes" id="UP000694892">
    <property type="component" value="Chromosome 9_10L"/>
</dbReference>
<gene>
    <name evidence="16" type="primary">dnpep.L</name>
    <name evidence="14" type="ORF">XELAEV_18044479mg</name>
</gene>
<dbReference type="EC" id="3.4.11.21" evidence="5"/>
<dbReference type="CDD" id="cd05658">
    <property type="entry name" value="M18_DAP"/>
    <property type="match status" value="1"/>
</dbReference>
<dbReference type="InterPro" id="IPR001948">
    <property type="entry name" value="Peptidase_M18"/>
</dbReference>
<evidence type="ECO:0000313" key="16">
    <source>
        <dbReference type="Xenbase" id="XB-GENE-965164"/>
    </source>
</evidence>
<name>A0A974BYV6_XENLA</name>
<keyword evidence="10 13" id="KW-0378">Hydrolase</keyword>
<comment type="catalytic activity">
    <reaction evidence="1">
        <text>Release of an N-terminal aspartate or glutamate from a peptide, with a preference for aspartate.</text>
        <dbReference type="EC" id="3.4.11.21"/>
    </reaction>
</comment>
<dbReference type="AlphaFoldDB" id="A0A974BYV6"/>
<keyword evidence="7 13" id="KW-0031">Aminopeptidase</keyword>
<evidence type="ECO:0000256" key="4">
    <source>
        <dbReference type="ARBA" id="ARBA00011395"/>
    </source>
</evidence>
<dbReference type="EMBL" id="CM004482">
    <property type="protein sequence ID" value="OCT63383.1"/>
    <property type="molecule type" value="Genomic_DNA"/>
</dbReference>
<reference evidence="15" key="1">
    <citation type="journal article" date="2016" name="Nature">
        <title>Genome evolution in the allotetraploid frog Xenopus laevis.</title>
        <authorList>
            <person name="Session A.M."/>
            <person name="Uno Y."/>
            <person name="Kwon T."/>
            <person name="Chapman J.A."/>
            <person name="Toyoda A."/>
            <person name="Takahashi S."/>
            <person name="Fukui A."/>
            <person name="Hikosaka A."/>
            <person name="Suzuki A."/>
            <person name="Kondo M."/>
            <person name="van Heeringen S.J."/>
            <person name="Quigley I."/>
            <person name="Heinz S."/>
            <person name="Ogino H."/>
            <person name="Ochi H."/>
            <person name="Hellsten U."/>
            <person name="Lyons J.B."/>
            <person name="Simakov O."/>
            <person name="Putnam N."/>
            <person name="Stites J."/>
            <person name="Kuroki Y."/>
            <person name="Tanaka T."/>
            <person name="Michiue T."/>
            <person name="Watanabe M."/>
            <person name="Bogdanovic O."/>
            <person name="Lister R."/>
            <person name="Georgiou G."/>
            <person name="Paranjpe S.S."/>
            <person name="van Kruijsbergen I."/>
            <person name="Shu S."/>
            <person name="Carlson J."/>
            <person name="Kinoshita T."/>
            <person name="Ohta Y."/>
            <person name="Mawaribuchi S."/>
            <person name="Jenkins J."/>
            <person name="Grimwood J."/>
            <person name="Schmutz J."/>
            <person name="Mitros T."/>
            <person name="Mozaffari S.V."/>
            <person name="Suzuki Y."/>
            <person name="Haramoto Y."/>
            <person name="Yamamoto T.S."/>
            <person name="Takagi C."/>
            <person name="Heald R."/>
            <person name="Miller K."/>
            <person name="Haudenschild C."/>
            <person name="Kitzman J."/>
            <person name="Nakayama T."/>
            <person name="Izutsu Y."/>
            <person name="Robert J."/>
            <person name="Fortriede J."/>
            <person name="Burns K."/>
            <person name="Lotay V."/>
            <person name="Karimi K."/>
            <person name="Yasuoka Y."/>
            <person name="Dichmann D.S."/>
            <person name="Flajnik M.F."/>
            <person name="Houston D.W."/>
            <person name="Shendure J."/>
            <person name="DuPasquier L."/>
            <person name="Vize P.D."/>
            <person name="Zorn A.M."/>
            <person name="Ito M."/>
            <person name="Marcotte E.M."/>
            <person name="Wallingford J.B."/>
            <person name="Ito Y."/>
            <person name="Asashima M."/>
            <person name="Ueno N."/>
            <person name="Matsuda Y."/>
            <person name="Veenstra G.J."/>
            <person name="Fujiyama A."/>
            <person name="Harland R.M."/>
            <person name="Taira M."/>
            <person name="Rokhsar D.S."/>
        </authorList>
    </citation>
    <scope>NUCLEOTIDE SEQUENCE [LARGE SCALE GENOMIC DNA]</scope>
    <source>
        <strain evidence="15">J</strain>
    </source>
</reference>
<dbReference type="Gene3D" id="2.30.250.10">
    <property type="entry name" value="Aminopeptidase i, Domain 2"/>
    <property type="match status" value="1"/>
</dbReference>
<dbReference type="PANTHER" id="PTHR28570:SF3">
    <property type="entry name" value="ASPARTYL AMINOPEPTIDASE"/>
    <property type="match status" value="1"/>
</dbReference>
<keyword evidence="11 13" id="KW-0862">Zinc</keyword>
<evidence type="ECO:0000313" key="14">
    <source>
        <dbReference type="EMBL" id="OCT63383.1"/>
    </source>
</evidence>
<dbReference type="InterPro" id="IPR023358">
    <property type="entry name" value="Peptidase_M18_dom2"/>
</dbReference>
<evidence type="ECO:0000256" key="13">
    <source>
        <dbReference type="RuleBase" id="RU004386"/>
    </source>
</evidence>
<evidence type="ECO:0000256" key="9">
    <source>
        <dbReference type="ARBA" id="ARBA00022723"/>
    </source>
</evidence>
<evidence type="ECO:0000313" key="15">
    <source>
        <dbReference type="Proteomes" id="UP000694892"/>
    </source>
</evidence>
<dbReference type="SUPFAM" id="SSF101821">
    <property type="entry name" value="Aminopeptidase/glucanase lid domain"/>
    <property type="match status" value="1"/>
</dbReference>
<evidence type="ECO:0000256" key="3">
    <source>
        <dbReference type="ARBA" id="ARBA00008290"/>
    </source>
</evidence>
<sequence>MQAAVMKGTRDTAQAAAKEFIKFLNRGVSPYHVVEECKSRLVQAGFLELKETEHWEIKPNHKYFVTRNYSTLVAFAVGGHYQQGNGFTMIGAHTDSPCLRVKRRSRRGQTGYLQVGVECYGGGIWSTWFDRDLTVAGRVILKDGHHLQHRLVHIDRPILRIPHLAIHLQRTVNESFGPNTEQQLVPILATSVQECLEKETLDSGISCTSASGSNTLTERHHPVLLTLLCDKLGVKPEQILEMELCLTDTQPATLGGVYEEFIFGPRLDNLHSCYCALQALLGSCESPSSLASDPNVRMITLYDNEEVGSGSAQGAESLLTELILRRISCTPRNLTAFEESVPKSFMISADMAHAVHPNYMDKHEENHRPLFHKGPVIKVNSNQRYASTAVTEAVLREIAGHVGVPLQEFMVRNDVPCGSTIGPILACKLGLRVLDLGSPQLAMHSVREMCCTSGVLQTSTLFQAFFEQYPVVNSSLLVD</sequence>